<keyword evidence="5" id="KW-0560">Oxidoreductase</keyword>
<keyword evidence="2" id="KW-0285">Flavoprotein</keyword>
<name>A0A511SX94_MYXFU</name>
<dbReference type="EMBL" id="BJXR01000013">
    <property type="protein sequence ID" value="GEN05933.1"/>
    <property type="molecule type" value="Genomic_DNA"/>
</dbReference>
<keyword evidence="5" id="KW-0503">Monooxygenase</keyword>
<dbReference type="Pfam" id="PF01494">
    <property type="entry name" value="FAD_binding_3"/>
    <property type="match status" value="1"/>
</dbReference>
<dbReference type="RefSeq" id="WP_083559772.1">
    <property type="nucleotide sequence ID" value="NZ_BJXR01000013.1"/>
</dbReference>
<evidence type="ECO:0000313" key="8">
    <source>
        <dbReference type="Proteomes" id="UP000321514"/>
    </source>
</evidence>
<evidence type="ECO:0000313" key="5">
    <source>
        <dbReference type="EMBL" id="GEN05933.1"/>
    </source>
</evidence>
<dbReference type="PANTHER" id="PTHR43004">
    <property type="entry name" value="TRK SYSTEM POTASSIUM UPTAKE PROTEIN"/>
    <property type="match status" value="1"/>
</dbReference>
<dbReference type="AlphaFoldDB" id="A0A511SX94"/>
<evidence type="ECO:0000313" key="6">
    <source>
        <dbReference type="EMBL" id="SET63155.1"/>
    </source>
</evidence>
<dbReference type="Proteomes" id="UP000321514">
    <property type="component" value="Unassembled WGS sequence"/>
</dbReference>
<dbReference type="Gene3D" id="3.30.70.2450">
    <property type="match status" value="1"/>
</dbReference>
<dbReference type="OrthoDB" id="5482506at2"/>
<keyword evidence="3" id="KW-0274">FAD</keyword>
<comment type="cofactor">
    <cofactor evidence="1">
        <name>FAD</name>
        <dbReference type="ChEBI" id="CHEBI:57692"/>
    </cofactor>
</comment>
<evidence type="ECO:0000256" key="1">
    <source>
        <dbReference type="ARBA" id="ARBA00001974"/>
    </source>
</evidence>
<dbReference type="Gene3D" id="3.50.50.60">
    <property type="entry name" value="FAD/NAD(P)-binding domain"/>
    <property type="match status" value="1"/>
</dbReference>
<dbReference type="STRING" id="1334629.MFUL124B02_35945"/>
<dbReference type="PANTHER" id="PTHR43004:SF19">
    <property type="entry name" value="BINDING MONOOXYGENASE, PUTATIVE (JCVI)-RELATED"/>
    <property type="match status" value="1"/>
</dbReference>
<dbReference type="EMBL" id="FOIB01000002">
    <property type="protein sequence ID" value="SET63155.1"/>
    <property type="molecule type" value="Genomic_DNA"/>
</dbReference>
<proteinExistence type="predicted"/>
<keyword evidence="7" id="KW-1185">Reference proteome</keyword>
<dbReference type="Proteomes" id="UP000183760">
    <property type="component" value="Unassembled WGS sequence"/>
</dbReference>
<protein>
    <submittedName>
        <fullName evidence="6">2-polyprenyl-6-methoxyphenol hydroxylase</fullName>
    </submittedName>
    <submittedName>
        <fullName evidence="5">Putative aromatic compound monooxygenase YhjG</fullName>
    </submittedName>
</protein>
<organism evidence="5 8">
    <name type="scientific">Myxococcus fulvus</name>
    <dbReference type="NCBI Taxonomy" id="33"/>
    <lineage>
        <taxon>Bacteria</taxon>
        <taxon>Pseudomonadati</taxon>
        <taxon>Myxococcota</taxon>
        <taxon>Myxococcia</taxon>
        <taxon>Myxococcales</taxon>
        <taxon>Cystobacterineae</taxon>
        <taxon>Myxococcaceae</taxon>
        <taxon>Myxococcus</taxon>
    </lineage>
</organism>
<dbReference type="Pfam" id="PF21274">
    <property type="entry name" value="Rng_hyd_C"/>
    <property type="match status" value="1"/>
</dbReference>
<feature type="domain" description="FAD-binding" evidence="4">
    <location>
        <begin position="4"/>
        <end position="338"/>
    </location>
</feature>
<evidence type="ECO:0000259" key="4">
    <source>
        <dbReference type="Pfam" id="PF01494"/>
    </source>
</evidence>
<evidence type="ECO:0000256" key="2">
    <source>
        <dbReference type="ARBA" id="ARBA00022630"/>
    </source>
</evidence>
<dbReference type="InterPro" id="IPR036188">
    <property type="entry name" value="FAD/NAD-bd_sf"/>
</dbReference>
<dbReference type="PRINTS" id="PR00420">
    <property type="entry name" value="RNGMNOXGNASE"/>
</dbReference>
<dbReference type="GO" id="GO:0016709">
    <property type="term" value="F:oxidoreductase activity, acting on paired donors, with incorporation or reduction of molecular oxygen, NAD(P)H as one donor, and incorporation of one atom of oxygen"/>
    <property type="evidence" value="ECO:0007669"/>
    <property type="project" value="UniProtKB-ARBA"/>
</dbReference>
<sequence>MELDVEVAIVGGGPTGLMLAAELALAGVKVCVLERREAPVRESRALTMHPRSLEVLALRGLEAPFLERGRPLPTGHFGLLDTRLDFSGLDTTFRYTLFLPQALTEALLAEHARGLGVDIRRGHLVESLHQDEEGVVLAGSAQGTAFHCRARYAVGADGARSVVRQLAGIGFPGTEATRTSMLGDVTLEHPPSTPFLALTNTRGNAVIVPLGQGQYRAIVTDARREHTSPREPLSLEELRESLTRVAGSDFGMKEPRWLSRFGDETRLAEHYRRGRVLLAGDAAHMHYPAGGQGLNVGLQDAMNLGWKLAAVLREDAPPALLDSYHQERHPVGQSLLNNTQAQSALMGFTPEVLALRELMNGLLRLPAINQRLAEQLGGLDVAFPDAPIPAPASNTLPGWTGRRLPDWTLRLAGGGQRSLYSGLHDGHWLWLHAKPAAAPPSDWEPAPGWRPRVNALALETSTDTGALRGVDGLLVRPDGHVAWAWTASA</sequence>
<dbReference type="InterPro" id="IPR050641">
    <property type="entry name" value="RIFMO-like"/>
</dbReference>
<dbReference type="SUPFAM" id="SSF51905">
    <property type="entry name" value="FAD/NAD(P)-binding domain"/>
    <property type="match status" value="1"/>
</dbReference>
<reference evidence="6 7" key="1">
    <citation type="submission" date="2016-10" db="EMBL/GenBank/DDBJ databases">
        <authorList>
            <person name="Varghese N."/>
            <person name="Submissions S."/>
        </authorList>
    </citation>
    <scope>NUCLEOTIDE SEQUENCE [LARGE SCALE GENOMIC DNA]</scope>
    <source>
        <strain evidence="6 7">DSM 16525</strain>
    </source>
</reference>
<evidence type="ECO:0000256" key="3">
    <source>
        <dbReference type="ARBA" id="ARBA00022827"/>
    </source>
</evidence>
<dbReference type="GO" id="GO:0071949">
    <property type="term" value="F:FAD binding"/>
    <property type="evidence" value="ECO:0007669"/>
    <property type="project" value="InterPro"/>
</dbReference>
<dbReference type="InterPro" id="IPR002938">
    <property type="entry name" value="FAD-bd"/>
</dbReference>
<gene>
    <name evidence="5" type="primary">yhjG</name>
    <name evidence="5" type="ORF">MFU01_09700</name>
    <name evidence="6" type="ORF">SAMN05443572_102949</name>
</gene>
<reference evidence="5 8" key="2">
    <citation type="submission" date="2019-07" db="EMBL/GenBank/DDBJ databases">
        <title>Whole genome shotgun sequence of Myxococcus fulvus NBRC 100333.</title>
        <authorList>
            <person name="Hosoyama A."/>
            <person name="Uohara A."/>
            <person name="Ohji S."/>
            <person name="Ichikawa N."/>
        </authorList>
    </citation>
    <scope>NUCLEOTIDE SEQUENCE [LARGE SCALE GENOMIC DNA]</scope>
    <source>
        <strain evidence="5 8">NBRC 100333</strain>
    </source>
</reference>
<comment type="caution">
    <text evidence="5">The sequence shown here is derived from an EMBL/GenBank/DDBJ whole genome shotgun (WGS) entry which is preliminary data.</text>
</comment>
<evidence type="ECO:0000313" key="7">
    <source>
        <dbReference type="Proteomes" id="UP000183760"/>
    </source>
</evidence>
<dbReference type="Gene3D" id="3.40.30.120">
    <property type="match status" value="1"/>
</dbReference>
<accession>A0A511SX94</accession>